<dbReference type="VEuPathDB" id="VectorBase:CSON001322"/>
<protein>
    <submittedName>
        <fullName evidence="2">CSON001322 protein</fullName>
    </submittedName>
</protein>
<feature type="transmembrane region" description="Helical" evidence="1">
    <location>
        <begin position="63"/>
        <end position="84"/>
    </location>
</feature>
<gene>
    <name evidence="2" type="primary">CSON001322</name>
</gene>
<feature type="transmembrane region" description="Helical" evidence="1">
    <location>
        <begin position="26"/>
        <end position="43"/>
    </location>
</feature>
<organism evidence="2">
    <name type="scientific">Culicoides sonorensis</name>
    <name type="common">Biting midge</name>
    <dbReference type="NCBI Taxonomy" id="179676"/>
    <lineage>
        <taxon>Eukaryota</taxon>
        <taxon>Metazoa</taxon>
        <taxon>Ecdysozoa</taxon>
        <taxon>Arthropoda</taxon>
        <taxon>Hexapoda</taxon>
        <taxon>Insecta</taxon>
        <taxon>Pterygota</taxon>
        <taxon>Neoptera</taxon>
        <taxon>Endopterygota</taxon>
        <taxon>Diptera</taxon>
        <taxon>Nematocera</taxon>
        <taxon>Chironomoidea</taxon>
        <taxon>Ceratopogonidae</taxon>
        <taxon>Ceratopogoninae</taxon>
        <taxon>Culicoides</taxon>
        <taxon>Monoculicoides</taxon>
    </lineage>
</organism>
<proteinExistence type="predicted"/>
<name>A0A336LIW4_CULSO</name>
<dbReference type="AlphaFoldDB" id="A0A336LIW4"/>
<sequence>MIAKKGFIIEISLESLNLHRQSPPKIAYFVFQYLNLKVVYLFHQLIVWADHSQTIQSQLLQSLFQLLVISFGVLLPVMCCLNFIL</sequence>
<reference evidence="2" key="1">
    <citation type="submission" date="2018-07" db="EMBL/GenBank/DDBJ databases">
        <authorList>
            <person name="Quirk P.G."/>
            <person name="Krulwich T.A."/>
        </authorList>
    </citation>
    <scope>NUCLEOTIDE SEQUENCE</scope>
</reference>
<keyword evidence="1" id="KW-0812">Transmembrane</keyword>
<dbReference type="EMBL" id="UFQT01000011">
    <property type="protein sequence ID" value="SSX17555.1"/>
    <property type="molecule type" value="Genomic_DNA"/>
</dbReference>
<accession>A0A336LIW4</accession>
<keyword evidence="1" id="KW-1133">Transmembrane helix</keyword>
<keyword evidence="1" id="KW-0472">Membrane</keyword>
<evidence type="ECO:0000313" key="2">
    <source>
        <dbReference type="EMBL" id="SSX17555.1"/>
    </source>
</evidence>
<evidence type="ECO:0000256" key="1">
    <source>
        <dbReference type="SAM" id="Phobius"/>
    </source>
</evidence>